<gene>
    <name evidence="1" type="ORF">Fcan01_27335</name>
</gene>
<organism evidence="1 2">
    <name type="scientific">Folsomia candida</name>
    <name type="common">Springtail</name>
    <dbReference type="NCBI Taxonomy" id="158441"/>
    <lineage>
        <taxon>Eukaryota</taxon>
        <taxon>Metazoa</taxon>
        <taxon>Ecdysozoa</taxon>
        <taxon>Arthropoda</taxon>
        <taxon>Hexapoda</taxon>
        <taxon>Collembola</taxon>
        <taxon>Entomobryomorpha</taxon>
        <taxon>Isotomoidea</taxon>
        <taxon>Isotomidae</taxon>
        <taxon>Proisotominae</taxon>
        <taxon>Folsomia</taxon>
    </lineage>
</organism>
<sequence length="379" mass="43043">MMDNSPDDFFVTLQSDLCKQYYSDNTSANFCNYLARPIDSFKNEYLCGVSEIFFSEADAVMLAPSSQPKFFNSSSQSEIVAIQQSNSIISFPKKEDSLVNFYDAWAVDLDSRQTQDPKITLTKEYSYTTLSGPYTVLTLTDPLNEFFVTIEPQIAELLGFSQTTFTPGTYTSPRVQSDEVFDQIPMNTLIKLTFSKVITHKIMVKEPEEYDREVLIENIALEFAAQNLKVYLPMADDNSLTVNIMEKNMTISMGSKINELLGLDPNFVFRNQKTDLNLPVWTSSTESNKSISSKSRVLIMSDVMEPQIYGDSFKTILRILPKADATINTDRHLVFRPVFYFPVRSGQVKSIRITLATDGNETLKTLEFPTIVVLHFKKQ</sequence>
<name>A0A226CXZ1_FOLCA</name>
<reference evidence="1 2" key="1">
    <citation type="submission" date="2015-12" db="EMBL/GenBank/DDBJ databases">
        <title>The genome of Folsomia candida.</title>
        <authorList>
            <person name="Faddeeva A."/>
            <person name="Derks M.F."/>
            <person name="Anvar Y."/>
            <person name="Smit S."/>
            <person name="Van Straalen N."/>
            <person name="Roelofs D."/>
        </authorList>
    </citation>
    <scope>NUCLEOTIDE SEQUENCE [LARGE SCALE GENOMIC DNA]</scope>
    <source>
        <strain evidence="1 2">VU population</strain>
        <tissue evidence="1">Whole body</tissue>
    </source>
</reference>
<keyword evidence="2" id="KW-1185">Reference proteome</keyword>
<comment type="caution">
    <text evidence="1">The sequence shown here is derived from an EMBL/GenBank/DDBJ whole genome shotgun (WGS) entry which is preliminary data.</text>
</comment>
<protein>
    <submittedName>
        <fullName evidence="1">Uncharacterized protein</fullName>
    </submittedName>
</protein>
<dbReference type="Proteomes" id="UP000198287">
    <property type="component" value="Unassembled WGS sequence"/>
</dbReference>
<evidence type="ECO:0000313" key="1">
    <source>
        <dbReference type="EMBL" id="OXA37849.1"/>
    </source>
</evidence>
<accession>A0A226CXZ1</accession>
<dbReference type="AlphaFoldDB" id="A0A226CXZ1"/>
<proteinExistence type="predicted"/>
<dbReference type="EMBL" id="LNIX01000051">
    <property type="protein sequence ID" value="OXA37849.1"/>
    <property type="molecule type" value="Genomic_DNA"/>
</dbReference>
<evidence type="ECO:0000313" key="2">
    <source>
        <dbReference type="Proteomes" id="UP000198287"/>
    </source>
</evidence>